<keyword evidence="2" id="KW-1185">Reference proteome</keyword>
<comment type="caution">
    <text evidence="1">The sequence shown here is derived from an EMBL/GenBank/DDBJ whole genome shotgun (WGS) entry which is preliminary data.</text>
</comment>
<organism evidence="1 2">
    <name type="scientific">Malus domestica</name>
    <name type="common">Apple</name>
    <name type="synonym">Pyrus malus</name>
    <dbReference type="NCBI Taxonomy" id="3750"/>
    <lineage>
        <taxon>Eukaryota</taxon>
        <taxon>Viridiplantae</taxon>
        <taxon>Streptophyta</taxon>
        <taxon>Embryophyta</taxon>
        <taxon>Tracheophyta</taxon>
        <taxon>Spermatophyta</taxon>
        <taxon>Magnoliopsida</taxon>
        <taxon>eudicotyledons</taxon>
        <taxon>Gunneridae</taxon>
        <taxon>Pentapetalae</taxon>
        <taxon>rosids</taxon>
        <taxon>fabids</taxon>
        <taxon>Rosales</taxon>
        <taxon>Rosaceae</taxon>
        <taxon>Amygdaloideae</taxon>
        <taxon>Maleae</taxon>
        <taxon>Malus</taxon>
    </lineage>
</organism>
<protein>
    <submittedName>
        <fullName evidence="1">Uncharacterized protein</fullName>
    </submittedName>
</protein>
<name>A0A498IE66_MALDO</name>
<reference evidence="1 2" key="1">
    <citation type="submission" date="2018-10" db="EMBL/GenBank/DDBJ databases">
        <title>A high-quality apple genome assembly.</title>
        <authorList>
            <person name="Hu J."/>
        </authorList>
    </citation>
    <scope>NUCLEOTIDE SEQUENCE [LARGE SCALE GENOMIC DNA]</scope>
    <source>
        <strain evidence="2">cv. HFTH1</strain>
        <tissue evidence="1">Young leaf</tissue>
    </source>
</reference>
<evidence type="ECO:0000313" key="2">
    <source>
        <dbReference type="Proteomes" id="UP000290289"/>
    </source>
</evidence>
<accession>A0A498IE66</accession>
<sequence length="73" mass="7971">MKLMVYLKVSSGGHPHAPKIEINFVGSLVGSQAVAALALRDALRTENVKGFKKLYVEGDSNLIIDKLNPEIKH</sequence>
<dbReference type="Proteomes" id="UP000290289">
    <property type="component" value="Chromosome 12"/>
</dbReference>
<evidence type="ECO:0000313" key="1">
    <source>
        <dbReference type="EMBL" id="RXH81480.1"/>
    </source>
</evidence>
<dbReference type="AlphaFoldDB" id="A0A498IE66"/>
<proteinExistence type="predicted"/>
<dbReference type="EMBL" id="RDQH01000338">
    <property type="protein sequence ID" value="RXH81480.1"/>
    <property type="molecule type" value="Genomic_DNA"/>
</dbReference>
<gene>
    <name evidence="1" type="ORF">DVH24_034901</name>
</gene>